<organism evidence="1 2">
    <name type="scientific">Helianthus annuus</name>
    <name type="common">Common sunflower</name>
    <dbReference type="NCBI Taxonomy" id="4232"/>
    <lineage>
        <taxon>Eukaryota</taxon>
        <taxon>Viridiplantae</taxon>
        <taxon>Streptophyta</taxon>
        <taxon>Embryophyta</taxon>
        <taxon>Tracheophyta</taxon>
        <taxon>Spermatophyta</taxon>
        <taxon>Magnoliopsida</taxon>
        <taxon>eudicotyledons</taxon>
        <taxon>Gunneridae</taxon>
        <taxon>Pentapetalae</taxon>
        <taxon>asterids</taxon>
        <taxon>campanulids</taxon>
        <taxon>Asterales</taxon>
        <taxon>Asteraceae</taxon>
        <taxon>Asteroideae</taxon>
        <taxon>Heliantheae alliance</taxon>
        <taxon>Heliantheae</taxon>
        <taxon>Helianthus</taxon>
    </lineage>
</organism>
<reference evidence="1" key="2">
    <citation type="submission" date="2020-06" db="EMBL/GenBank/DDBJ databases">
        <title>Helianthus annuus Genome sequencing and assembly Release 2.</title>
        <authorList>
            <person name="Gouzy J."/>
            <person name="Langlade N."/>
            <person name="Munos S."/>
        </authorList>
    </citation>
    <scope>NUCLEOTIDE SEQUENCE</scope>
    <source>
        <tissue evidence="1">Leaves</tissue>
    </source>
</reference>
<accession>A0A9K3HE47</accession>
<sequence>MPAGAELVMTSDSSFIICFPLGVASAPRSLSGRSTSPFDWRAFAAARVLAMASASAADASTKYSTPLLSLLHNNDMLIIKLIILSSANTLTGCVKILKMGQV</sequence>
<keyword evidence="2" id="KW-1185">Reference proteome</keyword>
<dbReference type="AlphaFoldDB" id="A0A9K3HE47"/>
<evidence type="ECO:0000313" key="2">
    <source>
        <dbReference type="Proteomes" id="UP000215914"/>
    </source>
</evidence>
<dbReference type="EMBL" id="MNCJ02000328">
    <property type="protein sequence ID" value="KAF5775254.1"/>
    <property type="molecule type" value="Genomic_DNA"/>
</dbReference>
<protein>
    <submittedName>
        <fullName evidence="1">Uncharacterized protein</fullName>
    </submittedName>
</protein>
<comment type="caution">
    <text evidence="1">The sequence shown here is derived from an EMBL/GenBank/DDBJ whole genome shotgun (WGS) entry which is preliminary data.</text>
</comment>
<dbReference type="Gramene" id="mRNA:HanXRQr2_Chr13g0610081">
    <property type="protein sequence ID" value="CDS:HanXRQr2_Chr13g0610081.1"/>
    <property type="gene ID" value="HanXRQr2_Chr13g0610081"/>
</dbReference>
<gene>
    <name evidence="1" type="ORF">HanXRQr2_Chr13g0610081</name>
</gene>
<evidence type="ECO:0000313" key="1">
    <source>
        <dbReference type="EMBL" id="KAF5775254.1"/>
    </source>
</evidence>
<dbReference type="Proteomes" id="UP000215914">
    <property type="component" value="Unassembled WGS sequence"/>
</dbReference>
<name>A0A9K3HE47_HELAN</name>
<reference evidence="1" key="1">
    <citation type="journal article" date="2017" name="Nature">
        <title>The sunflower genome provides insights into oil metabolism, flowering and Asterid evolution.</title>
        <authorList>
            <person name="Badouin H."/>
            <person name="Gouzy J."/>
            <person name="Grassa C.J."/>
            <person name="Murat F."/>
            <person name="Staton S.E."/>
            <person name="Cottret L."/>
            <person name="Lelandais-Briere C."/>
            <person name="Owens G.L."/>
            <person name="Carrere S."/>
            <person name="Mayjonade B."/>
            <person name="Legrand L."/>
            <person name="Gill N."/>
            <person name="Kane N.C."/>
            <person name="Bowers J.E."/>
            <person name="Hubner S."/>
            <person name="Bellec A."/>
            <person name="Berard A."/>
            <person name="Berges H."/>
            <person name="Blanchet N."/>
            <person name="Boniface M.C."/>
            <person name="Brunel D."/>
            <person name="Catrice O."/>
            <person name="Chaidir N."/>
            <person name="Claudel C."/>
            <person name="Donnadieu C."/>
            <person name="Faraut T."/>
            <person name="Fievet G."/>
            <person name="Helmstetter N."/>
            <person name="King M."/>
            <person name="Knapp S.J."/>
            <person name="Lai Z."/>
            <person name="Le Paslier M.C."/>
            <person name="Lippi Y."/>
            <person name="Lorenzon L."/>
            <person name="Mandel J.R."/>
            <person name="Marage G."/>
            <person name="Marchand G."/>
            <person name="Marquand E."/>
            <person name="Bret-Mestries E."/>
            <person name="Morien E."/>
            <person name="Nambeesan S."/>
            <person name="Nguyen T."/>
            <person name="Pegot-Espagnet P."/>
            <person name="Pouilly N."/>
            <person name="Raftis F."/>
            <person name="Sallet E."/>
            <person name="Schiex T."/>
            <person name="Thomas J."/>
            <person name="Vandecasteele C."/>
            <person name="Vares D."/>
            <person name="Vear F."/>
            <person name="Vautrin S."/>
            <person name="Crespi M."/>
            <person name="Mangin B."/>
            <person name="Burke J.M."/>
            <person name="Salse J."/>
            <person name="Munos S."/>
            <person name="Vincourt P."/>
            <person name="Rieseberg L.H."/>
            <person name="Langlade N.B."/>
        </authorList>
    </citation>
    <scope>NUCLEOTIDE SEQUENCE</scope>
    <source>
        <tissue evidence="1">Leaves</tissue>
    </source>
</reference>
<proteinExistence type="predicted"/>